<protein>
    <submittedName>
        <fullName evidence="2">Uncharacterized protein</fullName>
    </submittedName>
</protein>
<dbReference type="AlphaFoldDB" id="A0A640KND1"/>
<reference evidence="2" key="1">
    <citation type="submission" date="2019-11" db="EMBL/GenBank/DDBJ databases">
        <title>Leishmania tarentolae CDS.</title>
        <authorList>
            <person name="Goto Y."/>
            <person name="Yamagishi J."/>
        </authorList>
    </citation>
    <scope>NUCLEOTIDE SEQUENCE [LARGE SCALE GENOMIC DNA]</scope>
    <source>
        <strain evidence="2">Parrot Tar II</strain>
    </source>
</reference>
<gene>
    <name evidence="2" type="ORF">LtaPh_3016601</name>
</gene>
<feature type="region of interest" description="Disordered" evidence="1">
    <location>
        <begin position="415"/>
        <end position="447"/>
    </location>
</feature>
<comment type="caution">
    <text evidence="2">The sequence shown here is derived from an EMBL/GenBank/DDBJ whole genome shotgun (WGS) entry which is preliminary data.</text>
</comment>
<keyword evidence="3" id="KW-1185">Reference proteome</keyword>
<evidence type="ECO:0000313" key="3">
    <source>
        <dbReference type="Proteomes" id="UP000419144"/>
    </source>
</evidence>
<organism evidence="2 3">
    <name type="scientific">Leishmania tarentolae</name>
    <name type="common">Sauroleishmania tarentolae</name>
    <dbReference type="NCBI Taxonomy" id="5689"/>
    <lineage>
        <taxon>Eukaryota</taxon>
        <taxon>Discoba</taxon>
        <taxon>Euglenozoa</taxon>
        <taxon>Kinetoplastea</taxon>
        <taxon>Metakinetoplastina</taxon>
        <taxon>Trypanosomatida</taxon>
        <taxon>Trypanosomatidae</taxon>
        <taxon>Leishmaniinae</taxon>
        <taxon>Leishmania</taxon>
        <taxon>lizard Leishmania</taxon>
    </lineage>
</organism>
<dbReference type="EMBL" id="BLBS01000043">
    <property type="protein sequence ID" value="GET90761.1"/>
    <property type="molecule type" value="Genomic_DNA"/>
</dbReference>
<dbReference type="OrthoDB" id="272991at2759"/>
<accession>A0A640KND1</accession>
<sequence length="691" mass="75451">MRTAYPLRCLRRCHFALARRGHGGTAQMQRELKKLALLEEFMTQPAEVRAQQAPATTAACTAAYLRDLPQRVERMRGIGATANGDQAPAEHSAGGTSVSATVPSEHGESRTPADEASAPQVSTLSQFLSACKEHCVQYSSAADPALRKQGRSVLRSFWSRHASSAVACCYENVRDLGFVADIGLVDTGLHLGMHDMRSMLHVLHTNSTAASSRDTTRVLGYLARELRYWELRKDNEDGERAAPTPSSLMAFREALTDVALGQLASIFVQQSYCAENITQPRVNAAASAPAPGDPVSPPEQASGIDAVWGLEVLSVLHARDATEGVLEDVWSSKQLRLLRQLREPAHLRSTSAFPDAPSATVPVGALANEVQHLLVSELFRVVAVRRRDLRMTDIVHAFALLRVHLRLLWPPYGRQQTPQPSRAARHHSSGRASAGRGRAHAASPSAPATTQRLPLWYEKDTLFRVTWGLAVALAGKDRVFISGYHFVKIVAVLAKLPGFVLSPEPHVKTELRSFDLPHGSAAFRGDDDGDAESHLVCATIAAQVIRQEMAVEAGSKPPTAVALHPSDFWRFIVAKACVFVPSLPPEQRRIVCRSLHLAIAEKRAHLLPLHAGAAARAVRVPRSARLFRGDDRGMPLGSRPVSPEGGSAVSASEILRPLMEEMEDYPEPYEACIKNLRPRWPTPRAAPRQRP</sequence>
<dbReference type="VEuPathDB" id="TriTrypDB:LtaPh_3016601"/>
<name>A0A640KND1_LEITA</name>
<feature type="compositionally biased region" description="Low complexity" evidence="1">
    <location>
        <begin position="430"/>
        <end position="447"/>
    </location>
</feature>
<evidence type="ECO:0000256" key="1">
    <source>
        <dbReference type="SAM" id="MobiDB-lite"/>
    </source>
</evidence>
<dbReference type="Proteomes" id="UP000419144">
    <property type="component" value="Unassembled WGS sequence"/>
</dbReference>
<feature type="region of interest" description="Disordered" evidence="1">
    <location>
        <begin position="81"/>
        <end position="119"/>
    </location>
</feature>
<evidence type="ECO:0000313" key="2">
    <source>
        <dbReference type="EMBL" id="GET90761.1"/>
    </source>
</evidence>
<proteinExistence type="predicted"/>